<dbReference type="EC" id="3.6.5.4" evidence="9"/>
<evidence type="ECO:0000313" key="12">
    <source>
        <dbReference type="Proteomes" id="UP000663651"/>
    </source>
</evidence>
<evidence type="ECO:0000259" key="10">
    <source>
        <dbReference type="PROSITE" id="PS00300"/>
    </source>
</evidence>
<keyword evidence="4 9" id="KW-0694">RNA-binding</keyword>
<sequence length="452" mass="49827">MFENLSDKLDSLFKKLRGQGVMTEENIKEALREVRLVLLEADVNFKVVKDFVEKVRERAVGTQVLQSLSPGQQVIKVVQEELVALMGGSEDNSLDLAAKPPVAIMMVGLQGSGKTTTCGKLARLLKGQRRRPLLVPADVYRPAAIEQLKTLGRQLSVETFDSRADQDPVDICREALRYATLNGFDTVILDTAGRLQIDEYLMNELVRIKEAADPREILFVADAMTGQEAVNVATGFNERLDITGVVLTKLDGDAKGGAALSIRAVTGKPVKLVGLGEKLDALEVFYPDRLVSRILGMGDILTLVEKAQATFDVTETERLQQKLKKSQFDLEDFKSQLQQIKKMGSLDSILGMIPGVGKAMKQMQGAQPSEKELKRIEAIIDSMTPGERANHQIINGSRRLRIAKGSGTTVQEVNQLLKRFTEAQKVMKQLQKMGPKGLMRGMKGMGKGMFPF</sequence>
<evidence type="ECO:0000256" key="7">
    <source>
        <dbReference type="ARBA" id="ARBA00023274"/>
    </source>
</evidence>
<evidence type="ECO:0000256" key="1">
    <source>
        <dbReference type="ARBA" id="ARBA00005450"/>
    </source>
</evidence>
<dbReference type="Pfam" id="PF02978">
    <property type="entry name" value="SRP_SPB"/>
    <property type="match status" value="1"/>
</dbReference>
<dbReference type="InterPro" id="IPR004780">
    <property type="entry name" value="SRP"/>
</dbReference>
<dbReference type="CDD" id="cd18539">
    <property type="entry name" value="SRP_G"/>
    <property type="match status" value="1"/>
</dbReference>
<dbReference type="SMART" id="SM00963">
    <property type="entry name" value="SRP54_N"/>
    <property type="match status" value="1"/>
</dbReference>
<keyword evidence="12" id="KW-1185">Reference proteome</keyword>
<keyword evidence="2 9" id="KW-0547">Nucleotide-binding</keyword>
<dbReference type="Proteomes" id="UP000663651">
    <property type="component" value="Chromosome"/>
</dbReference>
<dbReference type="PANTHER" id="PTHR11564:SF5">
    <property type="entry name" value="SIGNAL RECOGNITION PARTICLE SUBUNIT SRP54"/>
    <property type="match status" value="1"/>
</dbReference>
<dbReference type="InterPro" id="IPR027417">
    <property type="entry name" value="P-loop_NTPase"/>
</dbReference>
<dbReference type="InterPro" id="IPR003593">
    <property type="entry name" value="AAA+_ATPase"/>
</dbReference>
<evidence type="ECO:0000313" key="11">
    <source>
        <dbReference type="EMBL" id="QSV46126.1"/>
    </source>
</evidence>
<dbReference type="NCBIfam" id="TIGR00959">
    <property type="entry name" value="ffh"/>
    <property type="match status" value="1"/>
</dbReference>
<dbReference type="SMART" id="SM00382">
    <property type="entry name" value="AAA"/>
    <property type="match status" value="1"/>
</dbReference>
<feature type="domain" description="SRP54-type proteins GTP-binding" evidence="10">
    <location>
        <begin position="269"/>
        <end position="282"/>
    </location>
</feature>
<evidence type="ECO:0000256" key="8">
    <source>
        <dbReference type="ARBA" id="ARBA00048027"/>
    </source>
</evidence>
<organism evidence="11 12">
    <name type="scientific">Geobacter benzoatilyticus</name>
    <dbReference type="NCBI Taxonomy" id="2815309"/>
    <lineage>
        <taxon>Bacteria</taxon>
        <taxon>Pseudomonadati</taxon>
        <taxon>Thermodesulfobacteriota</taxon>
        <taxon>Desulfuromonadia</taxon>
        <taxon>Geobacterales</taxon>
        <taxon>Geobacteraceae</taxon>
        <taxon>Geobacter</taxon>
    </lineage>
</organism>
<dbReference type="InterPro" id="IPR013822">
    <property type="entry name" value="Signal_recog_particl_SRP54_hlx"/>
</dbReference>
<keyword evidence="6 9" id="KW-0733">Signal recognition particle</keyword>
<gene>
    <name evidence="9 11" type="primary">ffh</name>
    <name evidence="11" type="ORF">JZM60_02235</name>
</gene>
<evidence type="ECO:0000256" key="4">
    <source>
        <dbReference type="ARBA" id="ARBA00022884"/>
    </source>
</evidence>
<dbReference type="RefSeq" id="WP_207163914.1">
    <property type="nucleotide sequence ID" value="NZ_CP071382.1"/>
</dbReference>
<dbReference type="Gene3D" id="1.20.120.140">
    <property type="entry name" value="Signal recognition particle SRP54, nucleotide-binding domain"/>
    <property type="match status" value="1"/>
</dbReference>
<dbReference type="Gene3D" id="3.40.50.300">
    <property type="entry name" value="P-loop containing nucleotide triphosphate hydrolases"/>
    <property type="match status" value="1"/>
</dbReference>
<evidence type="ECO:0000256" key="5">
    <source>
        <dbReference type="ARBA" id="ARBA00023134"/>
    </source>
</evidence>
<reference evidence="11 12" key="1">
    <citation type="submission" date="2021-03" db="EMBL/GenBank/DDBJ databases">
        <title>Geobacter metallireducens gen. nov. sp. nov., a microorganism capable of coupling the complete oxidation of organic compounds to the reduction of iron and other metals.</title>
        <authorList>
            <person name="Li Y."/>
        </authorList>
    </citation>
    <scope>NUCLEOTIDE SEQUENCE [LARGE SCALE GENOMIC DNA]</scope>
    <source>
        <strain evidence="11 12">Jerry-YX</strain>
    </source>
</reference>
<dbReference type="InterPro" id="IPR042101">
    <property type="entry name" value="SRP54_N_sf"/>
</dbReference>
<dbReference type="SUPFAM" id="SSF52540">
    <property type="entry name" value="P-loop containing nucleoside triphosphate hydrolases"/>
    <property type="match status" value="1"/>
</dbReference>
<feature type="binding site" evidence="9">
    <location>
        <begin position="190"/>
        <end position="194"/>
    </location>
    <ligand>
        <name>GTP</name>
        <dbReference type="ChEBI" id="CHEBI:37565"/>
    </ligand>
</feature>
<dbReference type="InterPro" id="IPR022941">
    <property type="entry name" value="SRP54"/>
</dbReference>
<evidence type="ECO:0000256" key="3">
    <source>
        <dbReference type="ARBA" id="ARBA00022801"/>
    </source>
</evidence>
<dbReference type="Pfam" id="PF02881">
    <property type="entry name" value="SRP54_N"/>
    <property type="match status" value="1"/>
</dbReference>
<dbReference type="Gene3D" id="1.10.260.30">
    <property type="entry name" value="Signal recognition particle, SRP54 subunit, M-domain"/>
    <property type="match status" value="1"/>
</dbReference>
<comment type="subcellular location">
    <subcellularLocation>
        <location evidence="9">Cytoplasm</location>
    </subcellularLocation>
    <text evidence="9">The SRP-RNC complex is targeted to the cytoplasmic membrane.</text>
</comment>
<dbReference type="SUPFAM" id="SSF47446">
    <property type="entry name" value="Signal peptide-binding domain"/>
    <property type="match status" value="1"/>
</dbReference>
<evidence type="ECO:0000256" key="6">
    <source>
        <dbReference type="ARBA" id="ARBA00023135"/>
    </source>
</evidence>
<dbReference type="InterPro" id="IPR036891">
    <property type="entry name" value="Signal_recog_part_SRP54_M_sf"/>
</dbReference>
<evidence type="ECO:0000256" key="2">
    <source>
        <dbReference type="ARBA" id="ARBA00022741"/>
    </source>
</evidence>
<name>A0ABX7Q5G8_9BACT</name>
<comment type="catalytic activity">
    <reaction evidence="8 9">
        <text>GTP + H2O = GDP + phosphate + H(+)</text>
        <dbReference type="Rhea" id="RHEA:19669"/>
        <dbReference type="ChEBI" id="CHEBI:15377"/>
        <dbReference type="ChEBI" id="CHEBI:15378"/>
        <dbReference type="ChEBI" id="CHEBI:37565"/>
        <dbReference type="ChEBI" id="CHEBI:43474"/>
        <dbReference type="ChEBI" id="CHEBI:58189"/>
        <dbReference type="EC" id="3.6.5.4"/>
    </reaction>
</comment>
<dbReference type="EMBL" id="CP071382">
    <property type="protein sequence ID" value="QSV46126.1"/>
    <property type="molecule type" value="Genomic_DNA"/>
</dbReference>
<dbReference type="InterPro" id="IPR004125">
    <property type="entry name" value="Signal_recog_particle_SRP54_M"/>
</dbReference>
<protein>
    <recommendedName>
        <fullName evidence="9">Signal recognition particle protein</fullName>
        <ecNumber evidence="9">3.6.5.4</ecNumber>
    </recommendedName>
    <alternativeName>
        <fullName evidence="9">Fifty-four homolog</fullName>
    </alternativeName>
</protein>
<comment type="similarity">
    <text evidence="1 9">Belongs to the GTP-binding SRP family. SRP54 subfamily.</text>
</comment>
<proteinExistence type="inferred from homology"/>
<accession>A0ABX7Q5G8</accession>
<dbReference type="SMART" id="SM00962">
    <property type="entry name" value="SRP54"/>
    <property type="match status" value="1"/>
</dbReference>
<dbReference type="PANTHER" id="PTHR11564">
    <property type="entry name" value="SIGNAL RECOGNITION PARTICLE 54K PROTEIN SRP54"/>
    <property type="match status" value="1"/>
</dbReference>
<dbReference type="InterPro" id="IPR000897">
    <property type="entry name" value="SRP54_GTPase_dom"/>
</dbReference>
<feature type="binding site" evidence="9">
    <location>
        <begin position="248"/>
        <end position="251"/>
    </location>
    <ligand>
        <name>GTP</name>
        <dbReference type="ChEBI" id="CHEBI:37565"/>
    </ligand>
</feature>
<keyword evidence="9" id="KW-0963">Cytoplasm</keyword>
<comment type="subunit">
    <text evidence="9">Part of the signal recognition particle protein translocation system, which is composed of SRP and FtsY.</text>
</comment>
<keyword evidence="3 9" id="KW-0378">Hydrolase</keyword>
<dbReference type="Pfam" id="PF00448">
    <property type="entry name" value="SRP54"/>
    <property type="match status" value="1"/>
</dbReference>
<comment type="domain">
    <text evidence="9">Composed of three domains: the N-terminal N domain, which is responsible for interactions with the ribosome, the central G domain, which binds GTP, and the C-terminal M domain, which binds the RNA and the signal sequence of the RNC.</text>
</comment>
<keyword evidence="7 9" id="KW-0687">Ribonucleoprotein</keyword>
<dbReference type="PROSITE" id="PS00300">
    <property type="entry name" value="SRP54"/>
    <property type="match status" value="1"/>
</dbReference>
<evidence type="ECO:0000256" key="9">
    <source>
        <dbReference type="HAMAP-Rule" id="MF_00306"/>
    </source>
</evidence>
<feature type="binding site" evidence="9">
    <location>
        <begin position="108"/>
        <end position="115"/>
    </location>
    <ligand>
        <name>GTP</name>
        <dbReference type="ChEBI" id="CHEBI:37565"/>
    </ligand>
</feature>
<keyword evidence="5 9" id="KW-0342">GTP-binding</keyword>
<dbReference type="HAMAP" id="MF_00306">
    <property type="entry name" value="SRP54"/>
    <property type="match status" value="1"/>
</dbReference>
<comment type="function">
    <text evidence="9">Involved in targeting and insertion of nascent membrane proteins into the cytoplasmic membrane. Binds to the hydrophobic signal sequence of the ribosome-nascent chain (RNC) as it emerges from the ribosomes. The SRP-RNC complex is then targeted to the cytoplasmic membrane where it interacts with the SRP receptor FtsY.</text>
</comment>